<comment type="caution">
    <text evidence="1">The sequence shown here is derived from an EMBL/GenBank/DDBJ whole genome shotgun (WGS) entry which is preliminary data.</text>
</comment>
<dbReference type="Proteomes" id="UP001234297">
    <property type="component" value="Chromosome 2"/>
</dbReference>
<keyword evidence="2" id="KW-1185">Reference proteome</keyword>
<name>A0ACC2MGT8_PERAE</name>
<reference evidence="1 2" key="1">
    <citation type="journal article" date="2022" name="Hortic Res">
        <title>A haplotype resolved chromosomal level avocado genome allows analysis of novel avocado genes.</title>
        <authorList>
            <person name="Nath O."/>
            <person name="Fletcher S.J."/>
            <person name="Hayward A."/>
            <person name="Shaw L.M."/>
            <person name="Masouleh A.K."/>
            <person name="Furtado A."/>
            <person name="Henry R.J."/>
            <person name="Mitter N."/>
        </authorList>
    </citation>
    <scope>NUCLEOTIDE SEQUENCE [LARGE SCALE GENOMIC DNA]</scope>
    <source>
        <strain evidence="2">cv. Hass</strain>
    </source>
</reference>
<organism evidence="1 2">
    <name type="scientific">Persea americana</name>
    <name type="common">Avocado</name>
    <dbReference type="NCBI Taxonomy" id="3435"/>
    <lineage>
        <taxon>Eukaryota</taxon>
        <taxon>Viridiplantae</taxon>
        <taxon>Streptophyta</taxon>
        <taxon>Embryophyta</taxon>
        <taxon>Tracheophyta</taxon>
        <taxon>Spermatophyta</taxon>
        <taxon>Magnoliopsida</taxon>
        <taxon>Magnoliidae</taxon>
        <taxon>Laurales</taxon>
        <taxon>Lauraceae</taxon>
        <taxon>Persea</taxon>
    </lineage>
</organism>
<protein>
    <submittedName>
        <fullName evidence="1">Uncharacterized protein</fullName>
    </submittedName>
</protein>
<gene>
    <name evidence="1" type="ORF">MRB53_006393</name>
</gene>
<evidence type="ECO:0000313" key="2">
    <source>
        <dbReference type="Proteomes" id="UP001234297"/>
    </source>
</evidence>
<dbReference type="EMBL" id="CM056810">
    <property type="protein sequence ID" value="KAJ8644645.1"/>
    <property type="molecule type" value="Genomic_DNA"/>
</dbReference>
<proteinExistence type="predicted"/>
<sequence>MLTQYLEDSAAQENSFSGMLQSVATFLSKWNKETFGNISKETSKLKGGLRIAGVGGIIRSPTRTLIEGYAGKVYASNSLEAELLAIIKGMEICLKRGFNHVIIEGDCLSLTQSLQKYNNLSWALMAHWRKLLNMLSQVSWWEANYCRRTANKVADQLSKLYFPEIATFKSYLPLGGHELYIQDLQVAASYRQMQVFAHRCSNSDSIASSSNGIFRTENLIIF</sequence>
<accession>A0ACC2MGT8</accession>
<evidence type="ECO:0000313" key="1">
    <source>
        <dbReference type="EMBL" id="KAJ8644645.1"/>
    </source>
</evidence>